<dbReference type="AlphaFoldDB" id="M6ZUL7"/>
<sequence length="41" mass="5195">MNFRTEYYNYLNRNDSLPFVTDEAYQKVKDAWSDYKYQRNF</sequence>
<gene>
    <name evidence="1" type="ORF">LEP1GSC124_2693</name>
</gene>
<comment type="caution">
    <text evidence="1">The sequence shown here is derived from an EMBL/GenBank/DDBJ whole genome shotgun (WGS) entry which is preliminary data.</text>
</comment>
<name>M6ZUL7_LEPIR</name>
<evidence type="ECO:0000313" key="1">
    <source>
        <dbReference type="EMBL" id="EMP05450.1"/>
    </source>
</evidence>
<dbReference type="Proteomes" id="UP000012117">
    <property type="component" value="Unassembled WGS sequence"/>
</dbReference>
<dbReference type="BioCyc" id="LINT1193029:G11R4-4061-MONOMER"/>
<organism evidence="1 2">
    <name type="scientific">Leptospira interrogans serovar Pyrogenes str. 200701872</name>
    <dbReference type="NCBI Taxonomy" id="1193029"/>
    <lineage>
        <taxon>Bacteria</taxon>
        <taxon>Pseudomonadati</taxon>
        <taxon>Spirochaetota</taxon>
        <taxon>Spirochaetia</taxon>
        <taxon>Leptospirales</taxon>
        <taxon>Leptospiraceae</taxon>
        <taxon>Leptospira</taxon>
    </lineage>
</organism>
<protein>
    <submittedName>
        <fullName evidence="1">Uncharacterized protein</fullName>
    </submittedName>
</protein>
<accession>M6ZUL7</accession>
<dbReference type="EMBL" id="AKWN02000436">
    <property type="protein sequence ID" value="EMP05450.1"/>
    <property type="molecule type" value="Genomic_DNA"/>
</dbReference>
<evidence type="ECO:0000313" key="2">
    <source>
        <dbReference type="Proteomes" id="UP000012117"/>
    </source>
</evidence>
<proteinExistence type="predicted"/>
<reference evidence="1 2" key="1">
    <citation type="submission" date="2013-01" db="EMBL/GenBank/DDBJ databases">
        <authorList>
            <person name="Harkins D.M."/>
            <person name="Durkin A.S."/>
            <person name="Brinkac L.M."/>
            <person name="Haft D.H."/>
            <person name="Selengut J.D."/>
            <person name="Sanka R."/>
            <person name="DePew J."/>
            <person name="Purushe J."/>
            <person name="Picardeau M."/>
            <person name="Werts C."/>
            <person name="Goarant C."/>
            <person name="Vinetz J.M."/>
            <person name="Sutton G.G."/>
            <person name="Nierman W.C."/>
            <person name="Fouts D.E."/>
        </authorList>
    </citation>
    <scope>NUCLEOTIDE SEQUENCE [LARGE SCALE GENOMIC DNA]</scope>
    <source>
        <strain evidence="1 2">200701872</strain>
    </source>
</reference>